<dbReference type="SMART" id="SM00632">
    <property type="entry name" value="Aamy_C"/>
    <property type="match status" value="1"/>
</dbReference>
<gene>
    <name evidence="17" type="ORF">FHX37_1570</name>
</gene>
<dbReference type="SMART" id="SM00642">
    <property type="entry name" value="Aamy"/>
    <property type="match status" value="1"/>
</dbReference>
<evidence type="ECO:0000313" key="18">
    <source>
        <dbReference type="Proteomes" id="UP000317422"/>
    </source>
</evidence>
<dbReference type="InterPro" id="IPR017853">
    <property type="entry name" value="GH"/>
</dbReference>
<reference evidence="17 18" key="1">
    <citation type="submission" date="2019-06" db="EMBL/GenBank/DDBJ databases">
        <title>Sequencing the genomes of 1000 actinobacteria strains.</title>
        <authorList>
            <person name="Klenk H.-P."/>
        </authorList>
    </citation>
    <scope>NUCLEOTIDE SEQUENCE [LARGE SCALE GENOMIC DNA]</scope>
    <source>
        <strain evidence="17 18">DSM 45015</strain>
    </source>
</reference>
<feature type="chain" id="PRO_5038990915" description="Alpha-amylase" evidence="14">
    <location>
        <begin position="21"/>
        <end position="490"/>
    </location>
</feature>
<dbReference type="Gene3D" id="3.20.20.80">
    <property type="entry name" value="Glycosidases"/>
    <property type="match status" value="1"/>
</dbReference>
<comment type="caution">
    <text evidence="17">The sequence shown here is derived from an EMBL/GenBank/DDBJ whole genome shotgun (WGS) entry which is preliminary data.</text>
</comment>
<dbReference type="OrthoDB" id="9805159at2"/>
<dbReference type="EMBL" id="VFQC01000001">
    <property type="protein sequence ID" value="TQN31653.1"/>
    <property type="molecule type" value="Genomic_DNA"/>
</dbReference>
<dbReference type="InterPro" id="IPR031319">
    <property type="entry name" value="A-amylase_C"/>
</dbReference>
<dbReference type="Proteomes" id="UP000317422">
    <property type="component" value="Unassembled WGS sequence"/>
</dbReference>
<feature type="domain" description="Alpha-amylase C-terminal" evidence="15">
    <location>
        <begin position="405"/>
        <end position="489"/>
    </location>
</feature>
<dbReference type="SUPFAM" id="SSF51011">
    <property type="entry name" value="Glycosyl hydrolase domain"/>
    <property type="match status" value="1"/>
</dbReference>
<feature type="signal peptide" evidence="14">
    <location>
        <begin position="1"/>
        <end position="20"/>
    </location>
</feature>
<dbReference type="GO" id="GO:0046872">
    <property type="term" value="F:metal ion binding"/>
    <property type="evidence" value="ECO:0007669"/>
    <property type="project" value="UniProtKB-KW"/>
</dbReference>
<evidence type="ECO:0000256" key="10">
    <source>
        <dbReference type="ARBA" id="ARBA00023295"/>
    </source>
</evidence>
<dbReference type="CDD" id="cd11317">
    <property type="entry name" value="AmyAc_bac_euk_AmyA"/>
    <property type="match status" value="1"/>
</dbReference>
<dbReference type="PANTHER" id="PTHR43447">
    <property type="entry name" value="ALPHA-AMYLASE"/>
    <property type="match status" value="1"/>
</dbReference>
<evidence type="ECO:0000256" key="12">
    <source>
        <dbReference type="RuleBase" id="RU361134"/>
    </source>
</evidence>
<comment type="catalytic activity">
    <reaction evidence="1 12">
        <text>Endohydrolysis of (1-&gt;4)-alpha-D-glucosidic linkages in polysaccharides containing three or more (1-&gt;4)-alpha-linked D-glucose units.</text>
        <dbReference type="EC" id="3.2.1.1"/>
    </reaction>
</comment>
<dbReference type="InterPro" id="IPR006047">
    <property type="entry name" value="GH13_cat_dom"/>
</dbReference>
<dbReference type="Gene3D" id="2.60.40.1180">
    <property type="entry name" value="Golgi alpha-mannosidase II"/>
    <property type="match status" value="1"/>
</dbReference>
<evidence type="ECO:0000256" key="5">
    <source>
        <dbReference type="ARBA" id="ARBA00017303"/>
    </source>
</evidence>
<dbReference type="SUPFAM" id="SSF51445">
    <property type="entry name" value="(Trans)glycosidases"/>
    <property type="match status" value="1"/>
</dbReference>
<keyword evidence="6" id="KW-0479">Metal-binding</keyword>
<keyword evidence="10 12" id="KW-0326">Glycosidase</keyword>
<dbReference type="AlphaFoldDB" id="A0A543NII4"/>
<keyword evidence="7 12" id="KW-0378">Hydrolase</keyword>
<accession>A0A543NII4</accession>
<evidence type="ECO:0000256" key="3">
    <source>
        <dbReference type="ARBA" id="ARBA00008061"/>
    </source>
</evidence>
<organism evidence="17 18">
    <name type="scientific">Haloactinospora alba</name>
    <dbReference type="NCBI Taxonomy" id="405555"/>
    <lineage>
        <taxon>Bacteria</taxon>
        <taxon>Bacillati</taxon>
        <taxon>Actinomycetota</taxon>
        <taxon>Actinomycetes</taxon>
        <taxon>Streptosporangiales</taxon>
        <taxon>Nocardiopsidaceae</taxon>
        <taxon>Haloactinospora</taxon>
    </lineage>
</organism>
<evidence type="ECO:0000256" key="11">
    <source>
        <dbReference type="RuleBase" id="RU003615"/>
    </source>
</evidence>
<evidence type="ECO:0000256" key="8">
    <source>
        <dbReference type="ARBA" id="ARBA00022837"/>
    </source>
</evidence>
<evidence type="ECO:0000313" key="17">
    <source>
        <dbReference type="EMBL" id="TQN31653.1"/>
    </source>
</evidence>
<dbReference type="Pfam" id="PF02806">
    <property type="entry name" value="Alpha-amylase_C"/>
    <property type="match status" value="1"/>
</dbReference>
<name>A0A543NII4_9ACTN</name>
<feature type="region of interest" description="Disordered" evidence="13">
    <location>
        <begin position="354"/>
        <end position="375"/>
    </location>
</feature>
<proteinExistence type="inferred from homology"/>
<dbReference type="GO" id="GO:0005975">
    <property type="term" value="P:carbohydrate metabolic process"/>
    <property type="evidence" value="ECO:0007669"/>
    <property type="project" value="InterPro"/>
</dbReference>
<dbReference type="InterPro" id="IPR013780">
    <property type="entry name" value="Glyco_hydro_b"/>
</dbReference>
<dbReference type="InterPro" id="IPR006048">
    <property type="entry name" value="A-amylase/branching_C"/>
</dbReference>
<feature type="domain" description="Glycosyl hydrolase family 13 catalytic" evidence="16">
    <location>
        <begin position="51"/>
        <end position="396"/>
    </location>
</feature>
<comment type="cofactor">
    <cofactor evidence="2">
        <name>Ca(2+)</name>
        <dbReference type="ChEBI" id="CHEBI:29108"/>
    </cofactor>
</comment>
<dbReference type="InterPro" id="IPR006046">
    <property type="entry name" value="Alpha_amylase"/>
</dbReference>
<evidence type="ECO:0000256" key="2">
    <source>
        <dbReference type="ARBA" id="ARBA00001913"/>
    </source>
</evidence>
<keyword evidence="8" id="KW-0106">Calcium</keyword>
<dbReference type="RefSeq" id="WP_141923149.1">
    <property type="nucleotide sequence ID" value="NZ_VFQC01000001.1"/>
</dbReference>
<evidence type="ECO:0000256" key="13">
    <source>
        <dbReference type="SAM" id="MobiDB-lite"/>
    </source>
</evidence>
<evidence type="ECO:0000256" key="6">
    <source>
        <dbReference type="ARBA" id="ARBA00022723"/>
    </source>
</evidence>
<evidence type="ECO:0000256" key="7">
    <source>
        <dbReference type="ARBA" id="ARBA00022801"/>
    </source>
</evidence>
<evidence type="ECO:0000259" key="16">
    <source>
        <dbReference type="SMART" id="SM00642"/>
    </source>
</evidence>
<dbReference type="GO" id="GO:0004556">
    <property type="term" value="F:alpha-amylase activity"/>
    <property type="evidence" value="ECO:0007669"/>
    <property type="project" value="UniProtKB-UniRule"/>
</dbReference>
<keyword evidence="18" id="KW-1185">Reference proteome</keyword>
<evidence type="ECO:0000256" key="4">
    <source>
        <dbReference type="ARBA" id="ARBA00012595"/>
    </source>
</evidence>
<evidence type="ECO:0000256" key="1">
    <source>
        <dbReference type="ARBA" id="ARBA00000548"/>
    </source>
</evidence>
<evidence type="ECO:0000256" key="9">
    <source>
        <dbReference type="ARBA" id="ARBA00023277"/>
    </source>
</evidence>
<keyword evidence="9 12" id="KW-0119">Carbohydrate metabolism</keyword>
<evidence type="ECO:0000259" key="15">
    <source>
        <dbReference type="SMART" id="SM00632"/>
    </source>
</evidence>
<comment type="similarity">
    <text evidence="3 11">Belongs to the glycosyl hydrolase 13 family.</text>
</comment>
<keyword evidence="14" id="KW-0732">Signal</keyword>
<sequence>MKHRTILWPVSGLLAATVLAATPLAYGTSSTDTPPTASSVSSPSTAPTEGAVMAHMFQWPWDSVARECTDFLGPNGYDGVQVSPPQEHVVLQGEGFPWWQDYQPVSYQLDSRRGDRSDFSEMVATCNEAGVDIYVDAVLNHMTGSGSVESGPGSAGSEFEKYSYPGIYENSDFSECRADISNWDDPDEIRNCELLSLADLRTGEEGVRSTLTGYLNDLIDLGVAGFRIDAAKHVPPQDLEAIVSRLDGDPYVFQEVIEDSAISPAEYTGTGEATDFAYSEELSGTVRDGSLAQLKGINGTEALNSDQATVFVDNHDTQRNDPTLTYKDGDPYNVATAFMLAHPYGTPKVMSSFDFEDPESGPPAASNGMTSPANCEDEDWVCEHRQQPVAGMVEFRSVAAGSGVTDWWDNGNDQVAFGRGENGFAVFNRGADLSRTFQTSLPEGTYCDVASGSVVDGRCTGETYEIDTGGVLSASVASDSVLGLHVGTRL</sequence>
<dbReference type="Pfam" id="PF00128">
    <property type="entry name" value="Alpha-amylase"/>
    <property type="match status" value="1"/>
</dbReference>
<dbReference type="EC" id="3.2.1.1" evidence="4 12"/>
<dbReference type="PRINTS" id="PR00110">
    <property type="entry name" value="ALPHAAMYLASE"/>
</dbReference>
<evidence type="ECO:0000256" key="14">
    <source>
        <dbReference type="SAM" id="SignalP"/>
    </source>
</evidence>
<protein>
    <recommendedName>
        <fullName evidence="5 12">Alpha-amylase</fullName>
        <ecNumber evidence="4 12">3.2.1.1</ecNumber>
    </recommendedName>
</protein>